<dbReference type="SUPFAM" id="SSF47823">
    <property type="entry name" value="lambda integrase-like, N-terminal domain"/>
    <property type="match status" value="1"/>
</dbReference>
<dbReference type="GO" id="GO:0006310">
    <property type="term" value="P:DNA recombination"/>
    <property type="evidence" value="ECO:0007669"/>
    <property type="project" value="UniProtKB-KW"/>
</dbReference>
<comment type="caution">
    <text evidence="3">The sequence shown here is derived from an EMBL/GenBank/DDBJ whole genome shotgun (WGS) entry which is preliminary data.</text>
</comment>
<dbReference type="InterPro" id="IPR010998">
    <property type="entry name" value="Integrase_recombinase_N"/>
</dbReference>
<dbReference type="RefSeq" id="XP_007772544.1">
    <property type="nucleotide sequence ID" value="XM_007774354.1"/>
</dbReference>
<dbReference type="InterPro" id="IPR013762">
    <property type="entry name" value="Integrase-like_cat_sf"/>
</dbReference>
<dbReference type="GO" id="GO:0015074">
    <property type="term" value="P:DNA integration"/>
    <property type="evidence" value="ECO:0007669"/>
    <property type="project" value="InterPro"/>
</dbReference>
<dbReference type="OrthoDB" id="3262705at2759"/>
<dbReference type="EMBL" id="JH711584">
    <property type="protein sequence ID" value="EIW77100.1"/>
    <property type="molecule type" value="Genomic_DNA"/>
</dbReference>
<evidence type="ECO:0000256" key="1">
    <source>
        <dbReference type="ARBA" id="ARBA00023125"/>
    </source>
</evidence>
<evidence type="ECO:0000313" key="3">
    <source>
        <dbReference type="EMBL" id="EIW77100.1"/>
    </source>
</evidence>
<gene>
    <name evidence="3" type="ORF">CONPUDRAFT_157365</name>
</gene>
<dbReference type="GO" id="GO:0003677">
    <property type="term" value="F:DNA binding"/>
    <property type="evidence" value="ECO:0007669"/>
    <property type="project" value="UniProtKB-KW"/>
</dbReference>
<dbReference type="OMA" id="STNDICD"/>
<name>A0A5M3MDZ0_CONPW</name>
<protein>
    <recommendedName>
        <fullName evidence="5">DNA breaking-rejoining enzyme</fullName>
    </recommendedName>
</protein>
<dbReference type="PANTHER" id="PTHR34605">
    <property type="entry name" value="PHAGE_INTEGRASE DOMAIN-CONTAINING PROTEIN"/>
    <property type="match status" value="1"/>
</dbReference>
<reference evidence="4" key="1">
    <citation type="journal article" date="2012" name="Science">
        <title>The Paleozoic origin of enzymatic lignin decomposition reconstructed from 31 fungal genomes.</title>
        <authorList>
            <person name="Floudas D."/>
            <person name="Binder M."/>
            <person name="Riley R."/>
            <person name="Barry K."/>
            <person name="Blanchette R.A."/>
            <person name="Henrissat B."/>
            <person name="Martinez A.T."/>
            <person name="Otillar R."/>
            <person name="Spatafora J.W."/>
            <person name="Yadav J.S."/>
            <person name="Aerts A."/>
            <person name="Benoit I."/>
            <person name="Boyd A."/>
            <person name="Carlson A."/>
            <person name="Copeland A."/>
            <person name="Coutinho P.M."/>
            <person name="de Vries R.P."/>
            <person name="Ferreira P."/>
            <person name="Findley K."/>
            <person name="Foster B."/>
            <person name="Gaskell J."/>
            <person name="Glotzer D."/>
            <person name="Gorecki P."/>
            <person name="Heitman J."/>
            <person name="Hesse C."/>
            <person name="Hori C."/>
            <person name="Igarashi K."/>
            <person name="Jurgens J.A."/>
            <person name="Kallen N."/>
            <person name="Kersten P."/>
            <person name="Kohler A."/>
            <person name="Kuees U."/>
            <person name="Kumar T.K.A."/>
            <person name="Kuo A."/>
            <person name="LaButti K."/>
            <person name="Larrondo L.F."/>
            <person name="Lindquist E."/>
            <person name="Ling A."/>
            <person name="Lombard V."/>
            <person name="Lucas S."/>
            <person name="Lundell T."/>
            <person name="Martin R."/>
            <person name="McLaughlin D.J."/>
            <person name="Morgenstern I."/>
            <person name="Morin E."/>
            <person name="Murat C."/>
            <person name="Nagy L.G."/>
            <person name="Nolan M."/>
            <person name="Ohm R.A."/>
            <person name="Patyshakuliyeva A."/>
            <person name="Rokas A."/>
            <person name="Ruiz-Duenas F.J."/>
            <person name="Sabat G."/>
            <person name="Salamov A."/>
            <person name="Samejima M."/>
            <person name="Schmutz J."/>
            <person name="Slot J.C."/>
            <person name="St John F."/>
            <person name="Stenlid J."/>
            <person name="Sun H."/>
            <person name="Sun S."/>
            <person name="Syed K."/>
            <person name="Tsang A."/>
            <person name="Wiebenga A."/>
            <person name="Young D."/>
            <person name="Pisabarro A."/>
            <person name="Eastwood D.C."/>
            <person name="Martin F."/>
            <person name="Cullen D."/>
            <person name="Grigoriev I.V."/>
            <person name="Hibbett D.S."/>
        </authorList>
    </citation>
    <scope>NUCLEOTIDE SEQUENCE [LARGE SCALE GENOMIC DNA]</scope>
    <source>
        <strain evidence="4">RWD-64-598 SS2</strain>
    </source>
</reference>
<sequence length="343" mass="37465">MTPLSLSSASSARVQLALDTVWASSTRNKYAAGVAIFHSFCDSEHIPDASRLPAAEHLLCAFAASRIGSIAGSTVRGYIAALKAWHIYYDAHWYGGARLNLVLHGVENMTPTSSRRAPRPPITRDMLLLLADQLDPLAPSDSVVLSAASVAFYGQCCLGEILSDWEDSFRVGHTALFSHLSDPLNNNRSRKLFLPFTKVSKSRGEHVYICRQSDRSDPVAALEAHLLLNSPPASVPLFSFKVGSGGRWKCLTKRRLLLRCNAIWTAHGYSSSSGHAFRIGGTTELLLAGVPPDVVKTMGRWSSDAFLRYWRSLDILAPLHAERLPSAHAARRAHSPSICLPRA</sequence>
<evidence type="ECO:0000256" key="2">
    <source>
        <dbReference type="ARBA" id="ARBA00023172"/>
    </source>
</evidence>
<keyword evidence="2" id="KW-0233">DNA recombination</keyword>
<dbReference type="Gene3D" id="1.10.150.130">
    <property type="match status" value="1"/>
</dbReference>
<keyword evidence="4" id="KW-1185">Reference proteome</keyword>
<dbReference type="SUPFAM" id="SSF56349">
    <property type="entry name" value="DNA breaking-rejoining enzymes"/>
    <property type="match status" value="1"/>
</dbReference>
<dbReference type="GeneID" id="19203754"/>
<dbReference type="PANTHER" id="PTHR34605:SF4">
    <property type="entry name" value="DNA ADENINE METHYLTRANSFERASE"/>
    <property type="match status" value="1"/>
</dbReference>
<evidence type="ECO:0008006" key="5">
    <source>
        <dbReference type="Google" id="ProtNLM"/>
    </source>
</evidence>
<dbReference type="Gene3D" id="1.10.443.10">
    <property type="entry name" value="Intergrase catalytic core"/>
    <property type="match status" value="1"/>
</dbReference>
<dbReference type="Proteomes" id="UP000053558">
    <property type="component" value="Unassembled WGS sequence"/>
</dbReference>
<accession>A0A5M3MDZ0</accession>
<dbReference type="InterPro" id="IPR011010">
    <property type="entry name" value="DNA_brk_join_enz"/>
</dbReference>
<dbReference type="KEGG" id="cput:CONPUDRAFT_157365"/>
<proteinExistence type="predicted"/>
<evidence type="ECO:0000313" key="4">
    <source>
        <dbReference type="Proteomes" id="UP000053558"/>
    </source>
</evidence>
<dbReference type="AlphaFoldDB" id="A0A5M3MDZ0"/>
<organism evidence="3 4">
    <name type="scientific">Coniophora puteana (strain RWD-64-598)</name>
    <name type="common">Brown rot fungus</name>
    <dbReference type="NCBI Taxonomy" id="741705"/>
    <lineage>
        <taxon>Eukaryota</taxon>
        <taxon>Fungi</taxon>
        <taxon>Dikarya</taxon>
        <taxon>Basidiomycota</taxon>
        <taxon>Agaricomycotina</taxon>
        <taxon>Agaricomycetes</taxon>
        <taxon>Agaricomycetidae</taxon>
        <taxon>Boletales</taxon>
        <taxon>Coniophorineae</taxon>
        <taxon>Coniophoraceae</taxon>
        <taxon>Coniophora</taxon>
    </lineage>
</organism>
<dbReference type="InterPro" id="IPR052925">
    <property type="entry name" value="Phage_Integrase-like_Recomb"/>
</dbReference>
<keyword evidence="1" id="KW-0238">DNA-binding</keyword>